<keyword evidence="1" id="KW-0812">Transmembrane</keyword>
<evidence type="ECO:0000313" key="2">
    <source>
        <dbReference type="EMBL" id="VEI64954.1"/>
    </source>
</evidence>
<feature type="transmembrane region" description="Helical" evidence="1">
    <location>
        <begin position="109"/>
        <end position="133"/>
    </location>
</feature>
<reference evidence="2 3" key="1">
    <citation type="submission" date="2018-12" db="EMBL/GenBank/DDBJ databases">
        <authorList>
            <consortium name="Pathogen Informatics"/>
        </authorList>
    </citation>
    <scope>NUCLEOTIDE SEQUENCE [LARGE SCALE GENOMIC DNA]</scope>
    <source>
        <strain evidence="2 3">NCTC10036</strain>
    </source>
</reference>
<keyword evidence="1" id="KW-0472">Membrane</keyword>
<evidence type="ECO:0000313" key="3">
    <source>
        <dbReference type="Proteomes" id="UP000281904"/>
    </source>
</evidence>
<accession>A0A448SB73</accession>
<sequence>MYTFITMMFLVFFFGGIVLGFASMVYFAVIRRRYERLVSLYQQQGLFMPGYHAFMVNLGYFGSFYPVRFFYLLLNGKKIKTGRNSYLSHEAYAFLSLRSVAEVGWVKGYYYFSLAWLISITIGAVFGGIDMLLSYLSA</sequence>
<dbReference type="RefSeq" id="WP_126531241.1">
    <property type="nucleotide sequence ID" value="NZ_LR134493.1"/>
</dbReference>
<protein>
    <submittedName>
        <fullName evidence="2">Uncharacterized protein</fullName>
    </submittedName>
</protein>
<gene>
    <name evidence="2" type="ORF">NCTC10036_02049</name>
</gene>
<dbReference type="Proteomes" id="UP000281904">
    <property type="component" value="Chromosome"/>
</dbReference>
<dbReference type="EMBL" id="LR134493">
    <property type="protein sequence ID" value="VEI64954.1"/>
    <property type="molecule type" value="Genomic_DNA"/>
</dbReference>
<name>A0A448SB73_SERRU</name>
<proteinExistence type="predicted"/>
<feature type="transmembrane region" description="Helical" evidence="1">
    <location>
        <begin position="51"/>
        <end position="74"/>
    </location>
</feature>
<dbReference type="AlphaFoldDB" id="A0A448SB73"/>
<organism evidence="2 3">
    <name type="scientific">Serratia rubidaea</name>
    <name type="common">Serratia marinorubra</name>
    <dbReference type="NCBI Taxonomy" id="61652"/>
    <lineage>
        <taxon>Bacteria</taxon>
        <taxon>Pseudomonadati</taxon>
        <taxon>Pseudomonadota</taxon>
        <taxon>Gammaproteobacteria</taxon>
        <taxon>Enterobacterales</taxon>
        <taxon>Yersiniaceae</taxon>
        <taxon>Serratia</taxon>
    </lineage>
</organism>
<feature type="transmembrane region" description="Helical" evidence="1">
    <location>
        <begin position="6"/>
        <end position="30"/>
    </location>
</feature>
<evidence type="ECO:0000256" key="1">
    <source>
        <dbReference type="SAM" id="Phobius"/>
    </source>
</evidence>
<keyword evidence="1" id="KW-1133">Transmembrane helix</keyword>